<dbReference type="GO" id="GO:0015450">
    <property type="term" value="F:protein-transporting ATPase activity"/>
    <property type="evidence" value="ECO:0007669"/>
    <property type="project" value="UniProtKB-UniRule"/>
</dbReference>
<evidence type="ECO:0000256" key="2">
    <source>
        <dbReference type="ARBA" id="ARBA00008445"/>
    </source>
</evidence>
<comment type="similarity">
    <text evidence="2 10">Belongs to the SecG family.</text>
</comment>
<keyword evidence="3 10" id="KW-0813">Transport</keyword>
<feature type="compositionally biased region" description="Polar residues" evidence="11">
    <location>
        <begin position="89"/>
        <end position="103"/>
    </location>
</feature>
<gene>
    <name evidence="12" type="primary">secG</name>
    <name evidence="12" type="ORF">NITGR_700031</name>
</gene>
<organism evidence="12 13">
    <name type="scientific">Nitrospina gracilis (strain 3/211)</name>
    <dbReference type="NCBI Taxonomy" id="1266370"/>
    <lineage>
        <taxon>Bacteria</taxon>
        <taxon>Pseudomonadati</taxon>
        <taxon>Nitrospinota/Tectimicrobiota group</taxon>
        <taxon>Nitrospinota</taxon>
        <taxon>Nitrospinia</taxon>
        <taxon>Nitrospinales</taxon>
        <taxon>Nitrospinaceae</taxon>
        <taxon>Nitrospina</taxon>
    </lineage>
</organism>
<dbReference type="PANTHER" id="PTHR34182">
    <property type="entry name" value="PROTEIN-EXPORT MEMBRANE PROTEIN SECG"/>
    <property type="match status" value="1"/>
</dbReference>
<dbReference type="HOGENOM" id="CLU_094156_2_2_0"/>
<dbReference type="RefSeq" id="WP_005010195.1">
    <property type="nucleotide sequence ID" value="NZ_HG422173.1"/>
</dbReference>
<name>M1YLW1_NITG3</name>
<evidence type="ECO:0000256" key="6">
    <source>
        <dbReference type="ARBA" id="ARBA00022927"/>
    </source>
</evidence>
<dbReference type="PRINTS" id="PR01651">
    <property type="entry name" value="SECGEXPORT"/>
</dbReference>
<keyword evidence="5 10" id="KW-0812">Transmembrane</keyword>
<evidence type="ECO:0000256" key="4">
    <source>
        <dbReference type="ARBA" id="ARBA00022475"/>
    </source>
</evidence>
<evidence type="ECO:0000256" key="9">
    <source>
        <dbReference type="ARBA" id="ARBA00023136"/>
    </source>
</evidence>
<dbReference type="EMBL" id="CAQJ01000078">
    <property type="protein sequence ID" value="CCQ91470.1"/>
    <property type="molecule type" value="Genomic_DNA"/>
</dbReference>
<dbReference type="InParanoid" id="M1YLW1"/>
<keyword evidence="4 10" id="KW-1003">Cell membrane</keyword>
<evidence type="ECO:0000256" key="7">
    <source>
        <dbReference type="ARBA" id="ARBA00022989"/>
    </source>
</evidence>
<keyword evidence="7 10" id="KW-1133">Transmembrane helix</keyword>
<evidence type="ECO:0000256" key="10">
    <source>
        <dbReference type="RuleBase" id="RU365087"/>
    </source>
</evidence>
<keyword evidence="9 10" id="KW-0472">Membrane</keyword>
<evidence type="ECO:0000256" key="11">
    <source>
        <dbReference type="SAM" id="MobiDB-lite"/>
    </source>
</evidence>
<dbReference type="InterPro" id="IPR004692">
    <property type="entry name" value="SecG"/>
</dbReference>
<protein>
    <recommendedName>
        <fullName evidence="10">Protein-export membrane protein SecG</fullName>
    </recommendedName>
</protein>
<dbReference type="FunCoup" id="M1YLW1">
    <property type="interactions" value="174"/>
</dbReference>
<dbReference type="PANTHER" id="PTHR34182:SF1">
    <property type="entry name" value="PROTEIN-EXPORT MEMBRANE PROTEIN SECG"/>
    <property type="match status" value="1"/>
</dbReference>
<reference evidence="12 13" key="1">
    <citation type="journal article" date="2013" name="Front. Microbiol.">
        <title>The genome of Nitrospina gracilis illuminates the metabolism and evolution of the major marine nitrite oxidizer.</title>
        <authorList>
            <person name="Luecker S."/>
            <person name="Nowka B."/>
            <person name="Rattei T."/>
            <person name="Spieck E."/>
            <person name="and Daims H."/>
        </authorList>
    </citation>
    <scope>NUCLEOTIDE SEQUENCE [LARGE SCALE GENOMIC DNA]</scope>
    <source>
        <strain evidence="12 13">3/211</strain>
    </source>
</reference>
<evidence type="ECO:0000256" key="3">
    <source>
        <dbReference type="ARBA" id="ARBA00022448"/>
    </source>
</evidence>
<dbReference type="OrthoDB" id="121323at2"/>
<dbReference type="Pfam" id="PF03840">
    <property type="entry name" value="SecG"/>
    <property type="match status" value="1"/>
</dbReference>
<evidence type="ECO:0000256" key="1">
    <source>
        <dbReference type="ARBA" id="ARBA00004651"/>
    </source>
</evidence>
<dbReference type="GO" id="GO:0005886">
    <property type="term" value="C:plasma membrane"/>
    <property type="evidence" value="ECO:0007669"/>
    <property type="project" value="UniProtKB-SubCell"/>
</dbReference>
<comment type="subcellular location">
    <subcellularLocation>
        <location evidence="1 10">Cell membrane</location>
        <topology evidence="1 10">Multi-pass membrane protein</topology>
    </subcellularLocation>
</comment>
<comment type="caution">
    <text evidence="12">The sequence shown here is derived from an EMBL/GenBank/DDBJ whole genome shotgun (WGS) entry which is preliminary data.</text>
</comment>
<dbReference type="GO" id="GO:0009306">
    <property type="term" value="P:protein secretion"/>
    <property type="evidence" value="ECO:0007669"/>
    <property type="project" value="UniProtKB-UniRule"/>
</dbReference>
<keyword evidence="13" id="KW-1185">Reference proteome</keyword>
<evidence type="ECO:0000256" key="8">
    <source>
        <dbReference type="ARBA" id="ARBA00023010"/>
    </source>
</evidence>
<dbReference type="NCBIfam" id="TIGR00810">
    <property type="entry name" value="secG"/>
    <property type="match status" value="1"/>
</dbReference>
<keyword evidence="8 10" id="KW-0811">Translocation</keyword>
<comment type="caution">
    <text evidence="10">Lacks conserved residue(s) required for the propagation of feature annotation.</text>
</comment>
<feature type="transmembrane region" description="Helical" evidence="10">
    <location>
        <begin position="55"/>
        <end position="74"/>
    </location>
</feature>
<evidence type="ECO:0000313" key="13">
    <source>
        <dbReference type="Proteomes" id="UP000011704"/>
    </source>
</evidence>
<comment type="function">
    <text evidence="10">Involved in protein export. Participates in an early event of protein translocation.</text>
</comment>
<accession>M1YLW1</accession>
<dbReference type="Proteomes" id="UP000011704">
    <property type="component" value="Unassembled WGS sequence"/>
</dbReference>
<evidence type="ECO:0000256" key="5">
    <source>
        <dbReference type="ARBA" id="ARBA00022692"/>
    </source>
</evidence>
<dbReference type="STRING" id="1266370.NITGR_700031"/>
<dbReference type="GO" id="GO:0043952">
    <property type="term" value="P:protein transport by the Sec complex"/>
    <property type="evidence" value="ECO:0007669"/>
    <property type="project" value="TreeGrafter"/>
</dbReference>
<sequence length="103" mass="10675">MHTFVTVLHIAAAVFLILVVLLQSGKGAAMGAVFGSGSSQTMFGSSGAGNFLTKLTTIAAIVFMITSLSLATVLSSKKQDSVINEVEETTTIPTQPAQDNSKK</sequence>
<keyword evidence="6 10" id="KW-0653">Protein transport</keyword>
<proteinExistence type="inferred from homology"/>
<evidence type="ECO:0000313" key="12">
    <source>
        <dbReference type="EMBL" id="CCQ91470.1"/>
    </source>
</evidence>
<feature type="region of interest" description="Disordered" evidence="11">
    <location>
        <begin position="77"/>
        <end position="103"/>
    </location>
</feature>
<dbReference type="AlphaFoldDB" id="M1YLW1"/>
<dbReference type="GO" id="GO:0065002">
    <property type="term" value="P:intracellular protein transmembrane transport"/>
    <property type="evidence" value="ECO:0007669"/>
    <property type="project" value="TreeGrafter"/>
</dbReference>